<protein>
    <submittedName>
        <fullName evidence="1">YtxH domain-containing protein</fullName>
    </submittedName>
</protein>
<dbReference type="EMBL" id="JABFRW010000023">
    <property type="protein sequence ID" value="NOT32949.1"/>
    <property type="molecule type" value="Genomic_DNA"/>
</dbReference>
<dbReference type="Gene3D" id="1.10.287.700">
    <property type="entry name" value="Helix hairpin bin"/>
    <property type="match status" value="1"/>
</dbReference>
<dbReference type="InterPro" id="IPR024623">
    <property type="entry name" value="YtxH"/>
</dbReference>
<dbReference type="Proteomes" id="UP000580839">
    <property type="component" value="Unassembled WGS sequence"/>
</dbReference>
<evidence type="ECO:0000313" key="2">
    <source>
        <dbReference type="Proteomes" id="UP000580839"/>
    </source>
</evidence>
<organism evidence="1 2">
    <name type="scientific">Eiseniibacteriota bacterium</name>
    <dbReference type="NCBI Taxonomy" id="2212470"/>
    <lineage>
        <taxon>Bacteria</taxon>
        <taxon>Candidatus Eiseniibacteriota</taxon>
    </lineage>
</organism>
<comment type="caution">
    <text evidence="1">The sequence shown here is derived from an EMBL/GenBank/DDBJ whole genome shotgun (WGS) entry which is preliminary data.</text>
</comment>
<dbReference type="AlphaFoldDB" id="A0A849SUS6"/>
<reference evidence="1 2" key="1">
    <citation type="submission" date="2020-04" db="EMBL/GenBank/DDBJ databases">
        <title>Metagenomic profiling of ammonia- and methane-oxidizing microorganisms in a Dutch drinking water treatment plant.</title>
        <authorList>
            <person name="Poghosyan L."/>
            <person name="Leucker S."/>
        </authorList>
    </citation>
    <scope>NUCLEOTIDE SEQUENCE [LARGE SCALE GENOMIC DNA]</scope>
    <source>
        <strain evidence="1">S-RSF-IL-03</strain>
    </source>
</reference>
<evidence type="ECO:0000313" key="1">
    <source>
        <dbReference type="EMBL" id="NOT32949.1"/>
    </source>
</evidence>
<accession>A0A849SUS6</accession>
<gene>
    <name evidence="1" type="ORF">HOP12_02130</name>
</gene>
<dbReference type="Pfam" id="PF12732">
    <property type="entry name" value="YtxH"/>
    <property type="match status" value="1"/>
</dbReference>
<proteinExistence type="predicted"/>
<sequence length="65" mass="7098">MALMLAPMAGEETRRHLGEAARKLKDGAKDRVDDIKHMVKDRAEEVGGAIDAGKDAFRGAVREHV</sequence>
<name>A0A849SUS6_UNCEI</name>